<sequence>MASFTNSEGLKMVPLGIMALTQDYLWYILIIWLFSMLFDPGNASYSCSSTCGFYLRTGFFLYSV</sequence>
<comment type="caution">
    <text evidence="2">The sequence shown here is derived from an EMBL/GenBank/DDBJ whole genome shotgun (WGS) entry which is preliminary data.</text>
</comment>
<dbReference type="AlphaFoldDB" id="A0A8T2BCJ2"/>
<reference evidence="2 3" key="1">
    <citation type="submission" date="2020-12" db="EMBL/GenBank/DDBJ databases">
        <title>Concerted genomic and epigenomic changes stabilize Arabidopsis allopolyploids.</title>
        <authorList>
            <person name="Chen Z."/>
        </authorList>
    </citation>
    <scope>NUCLEOTIDE SEQUENCE [LARGE SCALE GENOMIC DNA]</scope>
    <source>
        <strain evidence="2">As9502</strain>
        <tissue evidence="2">Leaf</tissue>
    </source>
</reference>
<organism evidence="2 3">
    <name type="scientific">Arabidopsis suecica</name>
    <name type="common">Swedish thale-cress</name>
    <name type="synonym">Cardaminopsis suecica</name>
    <dbReference type="NCBI Taxonomy" id="45249"/>
    <lineage>
        <taxon>Eukaryota</taxon>
        <taxon>Viridiplantae</taxon>
        <taxon>Streptophyta</taxon>
        <taxon>Embryophyta</taxon>
        <taxon>Tracheophyta</taxon>
        <taxon>Spermatophyta</taxon>
        <taxon>Magnoliopsida</taxon>
        <taxon>eudicotyledons</taxon>
        <taxon>Gunneridae</taxon>
        <taxon>Pentapetalae</taxon>
        <taxon>rosids</taxon>
        <taxon>malvids</taxon>
        <taxon>Brassicales</taxon>
        <taxon>Brassicaceae</taxon>
        <taxon>Camelineae</taxon>
        <taxon>Arabidopsis</taxon>
    </lineage>
</organism>
<evidence type="ECO:0000256" key="1">
    <source>
        <dbReference type="SAM" id="Phobius"/>
    </source>
</evidence>
<feature type="transmembrane region" description="Helical" evidence="1">
    <location>
        <begin position="12"/>
        <end position="34"/>
    </location>
</feature>
<keyword evidence="1" id="KW-0472">Membrane</keyword>
<keyword evidence="1" id="KW-1133">Transmembrane helix</keyword>
<name>A0A8T2BCJ2_ARASU</name>
<evidence type="ECO:0000313" key="3">
    <source>
        <dbReference type="Proteomes" id="UP000694251"/>
    </source>
</evidence>
<accession>A0A8T2BCJ2</accession>
<keyword evidence="3" id="KW-1185">Reference proteome</keyword>
<dbReference type="Proteomes" id="UP000694251">
    <property type="component" value="Chromosome 8"/>
</dbReference>
<evidence type="ECO:0000313" key="2">
    <source>
        <dbReference type="EMBL" id="KAG7582874.1"/>
    </source>
</evidence>
<gene>
    <name evidence="2" type="ORF">ISN44_As08g024280</name>
</gene>
<keyword evidence="1" id="KW-0812">Transmembrane</keyword>
<proteinExistence type="predicted"/>
<dbReference type="EMBL" id="JAEFBJ010000008">
    <property type="protein sequence ID" value="KAG7582874.1"/>
    <property type="molecule type" value="Genomic_DNA"/>
</dbReference>
<protein>
    <submittedName>
        <fullName evidence="2">Uncharacterized protein</fullName>
    </submittedName>
</protein>